<keyword evidence="1" id="KW-0812">Transmembrane</keyword>
<gene>
    <name evidence="2" type="ORF">HNQ77_002771</name>
</gene>
<feature type="transmembrane region" description="Helical" evidence="1">
    <location>
        <begin position="140"/>
        <end position="162"/>
    </location>
</feature>
<comment type="caution">
    <text evidence="2">The sequence shown here is derived from an EMBL/GenBank/DDBJ whole genome shotgun (WGS) entry which is preliminary data.</text>
</comment>
<organism evidence="2 3">
    <name type="scientific">Silvibacterium bohemicum</name>
    <dbReference type="NCBI Taxonomy" id="1577686"/>
    <lineage>
        <taxon>Bacteria</taxon>
        <taxon>Pseudomonadati</taxon>
        <taxon>Acidobacteriota</taxon>
        <taxon>Terriglobia</taxon>
        <taxon>Terriglobales</taxon>
        <taxon>Acidobacteriaceae</taxon>
        <taxon>Silvibacterium</taxon>
    </lineage>
</organism>
<dbReference type="EMBL" id="JACHEK010000005">
    <property type="protein sequence ID" value="MBB6144815.1"/>
    <property type="molecule type" value="Genomic_DNA"/>
</dbReference>
<keyword evidence="1" id="KW-0472">Membrane</keyword>
<evidence type="ECO:0000313" key="3">
    <source>
        <dbReference type="Proteomes" id="UP000538666"/>
    </source>
</evidence>
<accession>A0A841JW86</accession>
<evidence type="ECO:0000313" key="2">
    <source>
        <dbReference type="EMBL" id="MBB6144815.1"/>
    </source>
</evidence>
<proteinExistence type="predicted"/>
<dbReference type="AlphaFoldDB" id="A0A841JW86"/>
<keyword evidence="1" id="KW-1133">Transmembrane helix</keyword>
<sequence>MSASTSIAKHGRAASSTVSSMDRWVMAIGALKMVEALLCILLGIGAIKLLHKDLVDEATRIITALRLDPEGRFVNLVLDKIALISPHRLKQISAGIFFYAGLHTLEGTGLMLRKKWAEYVTLILTASFLPWELFELIRRFTWIKVVLTLINIVVVLFLMFYVRMREEQRARSED</sequence>
<dbReference type="RefSeq" id="WP_231581298.1">
    <property type="nucleotide sequence ID" value="NZ_JACHEK010000005.1"/>
</dbReference>
<dbReference type="InterPro" id="IPR021125">
    <property type="entry name" value="DUF2127"/>
</dbReference>
<keyword evidence="3" id="KW-1185">Reference proteome</keyword>
<name>A0A841JW86_9BACT</name>
<feature type="transmembrane region" description="Helical" evidence="1">
    <location>
        <begin position="24"/>
        <end position="50"/>
    </location>
</feature>
<reference evidence="2 3" key="1">
    <citation type="submission" date="2020-08" db="EMBL/GenBank/DDBJ databases">
        <title>Genomic Encyclopedia of Type Strains, Phase IV (KMG-IV): sequencing the most valuable type-strain genomes for metagenomic binning, comparative biology and taxonomic classification.</title>
        <authorList>
            <person name="Goeker M."/>
        </authorList>
    </citation>
    <scope>NUCLEOTIDE SEQUENCE [LARGE SCALE GENOMIC DNA]</scope>
    <source>
        <strain evidence="2 3">DSM 103733</strain>
    </source>
</reference>
<dbReference type="Proteomes" id="UP000538666">
    <property type="component" value="Unassembled WGS sequence"/>
</dbReference>
<protein>
    <submittedName>
        <fullName evidence="2">Uncharacterized membrane protein (DUF2068 family)</fullName>
    </submittedName>
</protein>
<dbReference type="Pfam" id="PF09900">
    <property type="entry name" value="DUF2127"/>
    <property type="match status" value="1"/>
</dbReference>
<evidence type="ECO:0000256" key="1">
    <source>
        <dbReference type="SAM" id="Phobius"/>
    </source>
</evidence>